<dbReference type="EMBL" id="CM000853">
    <property type="protein sequence ID" value="KRG90753.1"/>
    <property type="molecule type" value="Genomic_DNA"/>
</dbReference>
<reference evidence="1 2" key="1">
    <citation type="journal article" date="2010" name="Nature">
        <title>Genome sequence of the palaeopolyploid soybean.</title>
        <authorList>
            <person name="Schmutz J."/>
            <person name="Cannon S.B."/>
            <person name="Schlueter J."/>
            <person name="Ma J."/>
            <person name="Mitros T."/>
            <person name="Nelson W."/>
            <person name="Hyten D.L."/>
            <person name="Song Q."/>
            <person name="Thelen J.J."/>
            <person name="Cheng J."/>
            <person name="Xu D."/>
            <person name="Hellsten U."/>
            <person name="May G.D."/>
            <person name="Yu Y."/>
            <person name="Sakurai T."/>
            <person name="Umezawa T."/>
            <person name="Bhattacharyya M.K."/>
            <person name="Sandhu D."/>
            <person name="Valliyodan B."/>
            <person name="Lindquist E."/>
            <person name="Peto M."/>
            <person name="Grant D."/>
            <person name="Shu S."/>
            <person name="Goodstein D."/>
            <person name="Barry K."/>
            <person name="Futrell-Griggs M."/>
            <person name="Abernathy B."/>
            <person name="Du J."/>
            <person name="Tian Z."/>
            <person name="Zhu L."/>
            <person name="Gill N."/>
            <person name="Joshi T."/>
            <person name="Libault M."/>
            <person name="Sethuraman A."/>
            <person name="Zhang X.-C."/>
            <person name="Shinozaki K."/>
            <person name="Nguyen H.T."/>
            <person name="Wing R.A."/>
            <person name="Cregan P."/>
            <person name="Specht J."/>
            <person name="Grimwood J."/>
            <person name="Rokhsar D."/>
            <person name="Stacey G."/>
            <person name="Shoemaker R.C."/>
            <person name="Jackson S.A."/>
        </authorList>
    </citation>
    <scope>NUCLEOTIDE SEQUENCE</scope>
    <source>
        <strain evidence="2">cv. Williams 82</strain>
        <tissue evidence="1">Callus</tissue>
    </source>
</reference>
<protein>
    <submittedName>
        <fullName evidence="1 2">Uncharacterized protein</fullName>
    </submittedName>
</protein>
<name>A0A0R0EKK4_SOYBN</name>
<accession>A0A0R0EKK4</accession>
<dbReference type="OMA" id="RCVIHTR"/>
<evidence type="ECO:0000313" key="2">
    <source>
        <dbReference type="EnsemblPlants" id="KRG90753"/>
    </source>
</evidence>
<organism evidence="1">
    <name type="scientific">Glycine max</name>
    <name type="common">Soybean</name>
    <name type="synonym">Glycine hispida</name>
    <dbReference type="NCBI Taxonomy" id="3847"/>
    <lineage>
        <taxon>Eukaryota</taxon>
        <taxon>Viridiplantae</taxon>
        <taxon>Streptophyta</taxon>
        <taxon>Embryophyta</taxon>
        <taxon>Tracheophyta</taxon>
        <taxon>Spermatophyta</taxon>
        <taxon>Magnoliopsida</taxon>
        <taxon>eudicotyledons</taxon>
        <taxon>Gunneridae</taxon>
        <taxon>Pentapetalae</taxon>
        <taxon>rosids</taxon>
        <taxon>fabids</taxon>
        <taxon>Fabales</taxon>
        <taxon>Fabaceae</taxon>
        <taxon>Papilionoideae</taxon>
        <taxon>50 kb inversion clade</taxon>
        <taxon>NPAAA clade</taxon>
        <taxon>indigoferoid/millettioid clade</taxon>
        <taxon>Phaseoleae</taxon>
        <taxon>Glycine</taxon>
        <taxon>Glycine subgen. Soja</taxon>
    </lineage>
</organism>
<dbReference type="EnsemblPlants" id="KRG90753">
    <property type="protein sequence ID" value="KRG90753"/>
    <property type="gene ID" value="GLYMA_20G111400"/>
</dbReference>
<dbReference type="InParanoid" id="A0A0R0EKK4"/>
<gene>
    <name evidence="1" type="ORF">GLYMA_20G111400</name>
</gene>
<dbReference type="Proteomes" id="UP000008827">
    <property type="component" value="Chromosome 20"/>
</dbReference>
<keyword evidence="3" id="KW-1185">Reference proteome</keyword>
<reference evidence="2" key="2">
    <citation type="submission" date="2018-02" db="UniProtKB">
        <authorList>
            <consortium name="EnsemblPlants"/>
        </authorList>
    </citation>
    <scope>IDENTIFICATION</scope>
    <source>
        <strain evidence="2">Williams 82</strain>
    </source>
</reference>
<evidence type="ECO:0000313" key="3">
    <source>
        <dbReference type="Proteomes" id="UP000008827"/>
    </source>
</evidence>
<dbReference type="AlphaFoldDB" id="A0A0R0EKK4"/>
<dbReference type="Gramene" id="KRG90753">
    <property type="protein sequence ID" value="KRG90753"/>
    <property type="gene ID" value="GLYMA_20G111400"/>
</dbReference>
<sequence length="78" mass="8925">MDTMKDIMLACIILHNMNVEDMRDTFNGNVNVDYDHIDNDITNVEGSRGAPLDFATYLQTRCVIHTRGIHQQFQANLV</sequence>
<evidence type="ECO:0000313" key="1">
    <source>
        <dbReference type="EMBL" id="KRG90753.1"/>
    </source>
</evidence>
<reference evidence="1" key="3">
    <citation type="submission" date="2018-07" db="EMBL/GenBank/DDBJ databases">
        <title>WGS assembly of Glycine max.</title>
        <authorList>
            <person name="Schmutz J."/>
            <person name="Cannon S."/>
            <person name="Schlueter J."/>
            <person name="Ma J."/>
            <person name="Mitros T."/>
            <person name="Nelson W."/>
            <person name="Hyten D."/>
            <person name="Song Q."/>
            <person name="Thelen J."/>
            <person name="Cheng J."/>
            <person name="Xu D."/>
            <person name="Hellsten U."/>
            <person name="May G."/>
            <person name="Yu Y."/>
            <person name="Sakurai T."/>
            <person name="Umezawa T."/>
            <person name="Bhattacharyya M."/>
            <person name="Sandhu D."/>
            <person name="Valliyodan B."/>
            <person name="Lindquist E."/>
            <person name="Peto M."/>
            <person name="Grant D."/>
            <person name="Shu S."/>
            <person name="Goodstein D."/>
            <person name="Barry K."/>
            <person name="Futrell-Griggs M."/>
            <person name="Abernathy B."/>
            <person name="Du J."/>
            <person name="Tian Z."/>
            <person name="Zhu L."/>
            <person name="Gill N."/>
            <person name="Joshi T."/>
            <person name="Libault M."/>
            <person name="Sethuraman A."/>
            <person name="Zhang X."/>
            <person name="Shinozaki K."/>
            <person name="Nguyen H."/>
            <person name="Wing R."/>
            <person name="Cregan P."/>
            <person name="Specht J."/>
            <person name="Grimwood J."/>
            <person name="Rokhsar D."/>
            <person name="Stacey G."/>
            <person name="Shoemaker R."/>
            <person name="Jackson S."/>
        </authorList>
    </citation>
    <scope>NUCLEOTIDE SEQUENCE</scope>
    <source>
        <tissue evidence="1">Callus</tissue>
    </source>
</reference>
<proteinExistence type="predicted"/>